<dbReference type="EMBL" id="CAJNRF010017061">
    <property type="protein sequence ID" value="CAF2218938.1"/>
    <property type="molecule type" value="Genomic_DNA"/>
</dbReference>
<sequence>MGCCLSAKELNYDRIRSAIVLQTKCETFLYHGTTERGRFQRLGNAKLVLAEDGIFSQFIGISCCIDRGFVHIPLFAITNIHDQAWFNGLYRINCPHLVITYIVPGKGEHEADWQMTSSCCKQWRKVIEGVLTQKRMMQWN</sequence>
<dbReference type="Proteomes" id="UP000663842">
    <property type="component" value="Unassembled WGS sequence"/>
</dbReference>
<accession>A0A819TJ68</accession>
<reference evidence="4" key="1">
    <citation type="submission" date="2021-02" db="EMBL/GenBank/DDBJ databases">
        <authorList>
            <person name="Nowell W R."/>
        </authorList>
    </citation>
    <scope>NUCLEOTIDE SEQUENCE</scope>
</reference>
<evidence type="ECO:0000313" key="3">
    <source>
        <dbReference type="EMBL" id="CAF3848110.1"/>
    </source>
</evidence>
<evidence type="ECO:0000313" key="1">
    <source>
        <dbReference type="EMBL" id="CAF2185906.1"/>
    </source>
</evidence>
<proteinExistence type="predicted"/>
<dbReference type="EMBL" id="CAJOBG010003644">
    <property type="protein sequence ID" value="CAF4074059.1"/>
    <property type="molecule type" value="Genomic_DNA"/>
</dbReference>
<dbReference type="EMBL" id="CAJNRG010015903">
    <property type="protein sequence ID" value="CAF2185906.1"/>
    <property type="molecule type" value="Genomic_DNA"/>
</dbReference>
<keyword evidence="5" id="KW-1185">Reference proteome</keyword>
<dbReference type="Proteomes" id="UP000663856">
    <property type="component" value="Unassembled WGS sequence"/>
</dbReference>
<protein>
    <submittedName>
        <fullName evidence="4">Uncharacterized protein</fullName>
    </submittedName>
</protein>
<evidence type="ECO:0000313" key="2">
    <source>
        <dbReference type="EMBL" id="CAF2218938.1"/>
    </source>
</evidence>
<dbReference type="AlphaFoldDB" id="A0A819TJ68"/>
<organism evidence="4 5">
    <name type="scientific">Rotaria magnacalcarata</name>
    <dbReference type="NCBI Taxonomy" id="392030"/>
    <lineage>
        <taxon>Eukaryota</taxon>
        <taxon>Metazoa</taxon>
        <taxon>Spiralia</taxon>
        <taxon>Gnathifera</taxon>
        <taxon>Rotifera</taxon>
        <taxon>Eurotatoria</taxon>
        <taxon>Bdelloidea</taxon>
        <taxon>Philodinida</taxon>
        <taxon>Philodinidae</taxon>
        <taxon>Rotaria</taxon>
    </lineage>
</organism>
<gene>
    <name evidence="4" type="ORF">OVN521_LOCUS19368</name>
    <name evidence="3" type="ORF">UXM345_LOCUS7663</name>
    <name evidence="2" type="ORF">WKI299_LOCUS35410</name>
    <name evidence="1" type="ORF">XDN619_LOCUS32017</name>
</gene>
<dbReference type="Proteomes" id="UP000663866">
    <property type="component" value="Unassembled WGS sequence"/>
</dbReference>
<name>A0A819TJ68_9BILA</name>
<evidence type="ECO:0000313" key="4">
    <source>
        <dbReference type="EMBL" id="CAF4074059.1"/>
    </source>
</evidence>
<comment type="caution">
    <text evidence="4">The sequence shown here is derived from an EMBL/GenBank/DDBJ whole genome shotgun (WGS) entry which is preliminary data.</text>
</comment>
<dbReference type="Proteomes" id="UP000663887">
    <property type="component" value="Unassembled WGS sequence"/>
</dbReference>
<evidence type="ECO:0000313" key="5">
    <source>
        <dbReference type="Proteomes" id="UP000663866"/>
    </source>
</evidence>
<dbReference type="EMBL" id="CAJOBF010000641">
    <property type="protein sequence ID" value="CAF3848110.1"/>
    <property type="molecule type" value="Genomic_DNA"/>
</dbReference>